<dbReference type="Pfam" id="PF06240">
    <property type="entry name" value="COXG"/>
    <property type="match status" value="1"/>
</dbReference>
<reference evidence="2" key="1">
    <citation type="submission" date="2018-12" db="EMBL/GenBank/DDBJ databases">
        <title>Tengunoibacter tsumagoiensis gen. nov., sp. nov., Dictyobacter kobayashii sp. nov., D. alpinus sp. nov., and D. joshuensis sp. nov. and description of Dictyobacteraceae fam. nov. within the order Ktedonobacterales isolated from Tengu-no-mugimeshi.</title>
        <authorList>
            <person name="Wang C.M."/>
            <person name="Zheng Y."/>
            <person name="Sakai Y."/>
            <person name="Toyoda A."/>
            <person name="Minakuchi Y."/>
            <person name="Abe K."/>
            <person name="Yokota A."/>
            <person name="Yabe S."/>
        </authorList>
    </citation>
    <scope>NUCLEOTIDE SEQUENCE [LARGE SCALE GENOMIC DNA]</scope>
    <source>
        <strain evidence="2">Uno16</strain>
    </source>
</reference>
<evidence type="ECO:0008006" key="3">
    <source>
        <dbReference type="Google" id="ProtNLM"/>
    </source>
</evidence>
<organism evidence="1 2">
    <name type="scientific">Dictyobacter alpinus</name>
    <dbReference type="NCBI Taxonomy" id="2014873"/>
    <lineage>
        <taxon>Bacteria</taxon>
        <taxon>Bacillati</taxon>
        <taxon>Chloroflexota</taxon>
        <taxon>Ktedonobacteria</taxon>
        <taxon>Ktedonobacterales</taxon>
        <taxon>Dictyobacteraceae</taxon>
        <taxon>Dictyobacter</taxon>
    </lineage>
</organism>
<dbReference type="Gene3D" id="3.30.530.20">
    <property type="match status" value="1"/>
</dbReference>
<dbReference type="OrthoDB" id="9787428at2"/>
<sequence length="238" mass="26702">MNIEGTYTLQASAQEVWRCLTGLEILQATIPGLQYITAVDENIYDVTLTMNTRPFTGSHHGVMTLSEQQHPYHYRLTFTSDGESNLSGVGSIHLHEQGNQTVVAYKGTMTTNKVSGRLSSALVKGAVKLFIQQYFQGLAQYLRTHGHSSPASISMHGETTGTLSTSHEIVLSTRSDKQEQDALPDTLAAKIVKLFRLGKKDREEQLRWEQRIRRTSTITGFLILIWVGTRIPRRRVTE</sequence>
<dbReference type="AlphaFoldDB" id="A0A402B331"/>
<dbReference type="EMBL" id="BIFT01000001">
    <property type="protein sequence ID" value="GCE25770.1"/>
    <property type="molecule type" value="Genomic_DNA"/>
</dbReference>
<accession>A0A402B331</accession>
<comment type="caution">
    <text evidence="1">The sequence shown here is derived from an EMBL/GenBank/DDBJ whole genome shotgun (WGS) entry which is preliminary data.</text>
</comment>
<evidence type="ECO:0000313" key="1">
    <source>
        <dbReference type="EMBL" id="GCE25770.1"/>
    </source>
</evidence>
<gene>
    <name evidence="1" type="ORF">KDA_12540</name>
</gene>
<dbReference type="Proteomes" id="UP000287171">
    <property type="component" value="Unassembled WGS sequence"/>
</dbReference>
<dbReference type="PANTHER" id="PTHR38588:SF1">
    <property type="entry name" value="BLL0334 PROTEIN"/>
    <property type="match status" value="1"/>
</dbReference>
<dbReference type="PANTHER" id="PTHR38588">
    <property type="entry name" value="BLL0334 PROTEIN"/>
    <property type="match status" value="1"/>
</dbReference>
<name>A0A402B331_9CHLR</name>
<dbReference type="RefSeq" id="WP_126626317.1">
    <property type="nucleotide sequence ID" value="NZ_BIFT01000001.1"/>
</dbReference>
<protein>
    <recommendedName>
        <fullName evidence="3">Carbon monoxide dehydrogenase subunit G</fullName>
    </recommendedName>
</protein>
<dbReference type="SUPFAM" id="SSF55961">
    <property type="entry name" value="Bet v1-like"/>
    <property type="match status" value="1"/>
</dbReference>
<dbReference type="InterPro" id="IPR010419">
    <property type="entry name" value="CO_DH_gsu"/>
</dbReference>
<dbReference type="InterPro" id="IPR023393">
    <property type="entry name" value="START-like_dom_sf"/>
</dbReference>
<evidence type="ECO:0000313" key="2">
    <source>
        <dbReference type="Proteomes" id="UP000287171"/>
    </source>
</evidence>
<keyword evidence="2" id="KW-1185">Reference proteome</keyword>
<proteinExistence type="predicted"/>